<evidence type="ECO:0000313" key="7">
    <source>
        <dbReference type="Proteomes" id="UP000184089"/>
    </source>
</evidence>
<dbReference type="InterPro" id="IPR041698">
    <property type="entry name" value="Methyltransf_25"/>
</dbReference>
<evidence type="ECO:0000256" key="3">
    <source>
        <dbReference type="ARBA" id="ARBA00022691"/>
    </source>
</evidence>
<evidence type="ECO:0000313" key="8">
    <source>
        <dbReference type="Proteomes" id="UP000474718"/>
    </source>
</evidence>
<dbReference type="PANTHER" id="PTHR43464">
    <property type="entry name" value="METHYLTRANSFERASE"/>
    <property type="match status" value="1"/>
</dbReference>
<organism evidence="6 7">
    <name type="scientific">Bittarella massiliensis</name>
    <name type="common">ex Durand et al. 2017</name>
    <dbReference type="NCBI Taxonomy" id="1720313"/>
    <lineage>
        <taxon>Bacteria</taxon>
        <taxon>Bacillati</taxon>
        <taxon>Bacillota</taxon>
        <taxon>Clostridia</taxon>
        <taxon>Eubacteriales</taxon>
        <taxon>Oscillospiraceae</taxon>
        <taxon>Bittarella (ex Durand et al. 2017)</taxon>
    </lineage>
</organism>
<evidence type="ECO:0000313" key="5">
    <source>
        <dbReference type="EMBL" id="MZL70800.1"/>
    </source>
</evidence>
<dbReference type="CDD" id="cd02440">
    <property type="entry name" value="AdoMet_MTases"/>
    <property type="match status" value="1"/>
</dbReference>
<name>A0AAQ1MEG8_9FIRM</name>
<accession>A0AAQ1MEG8</accession>
<dbReference type="Gene3D" id="3.40.50.150">
    <property type="entry name" value="Vaccinia Virus protein VP39"/>
    <property type="match status" value="1"/>
</dbReference>
<feature type="domain" description="Methyltransferase" evidence="4">
    <location>
        <begin position="73"/>
        <end position="166"/>
    </location>
</feature>
<keyword evidence="3" id="KW-0949">S-adenosyl-L-methionine</keyword>
<dbReference type="GO" id="GO:0032259">
    <property type="term" value="P:methylation"/>
    <property type="evidence" value="ECO:0007669"/>
    <property type="project" value="UniProtKB-KW"/>
</dbReference>
<dbReference type="GO" id="GO:0008168">
    <property type="term" value="F:methyltransferase activity"/>
    <property type="evidence" value="ECO:0007669"/>
    <property type="project" value="UniProtKB-KW"/>
</dbReference>
<dbReference type="EMBL" id="FQVY01000003">
    <property type="protein sequence ID" value="SHG31184.1"/>
    <property type="molecule type" value="Genomic_DNA"/>
</dbReference>
<reference evidence="6" key="2">
    <citation type="submission" date="2016-11" db="EMBL/GenBank/DDBJ databases">
        <authorList>
            <person name="Varghese N."/>
            <person name="Submissions S."/>
        </authorList>
    </citation>
    <scope>NUCLEOTIDE SEQUENCE</scope>
    <source>
        <strain evidence="6">DSM 4029</strain>
    </source>
</reference>
<evidence type="ECO:0000256" key="1">
    <source>
        <dbReference type="ARBA" id="ARBA00022603"/>
    </source>
</evidence>
<proteinExistence type="predicted"/>
<dbReference type="SUPFAM" id="SSF53335">
    <property type="entry name" value="S-adenosyl-L-methionine-dependent methyltransferases"/>
    <property type="match status" value="1"/>
</dbReference>
<protein>
    <submittedName>
        <fullName evidence="6">Methyltransferase domain-containing protein</fullName>
    </submittedName>
</protein>
<sequence>MNHRQLLHFAGDPPPLYQPSTAPFWDDEHISKGMLEAHLTPDRDGASRKHSFIRSSAEWIAALCRSRDAVDLLDLGCGPGLYAERFCLAGLRVTGVDLSRRSVAYAAESAARQGLAIDYRCQNYLRLPFEAAFDAAVLIYCDFGVLSPKDRQVLLANVRRALRPGGLLVLDVFSHRQLRHFTEGRSVSFLQEGYWSPLPHLCLQNNVYYAETDNTLEQSVIVTEGDCRCYNLWNQLYTAQSLQDELAAGGFGEIQLFDRVDGSPFTDRADTLCAVALSR</sequence>
<gene>
    <name evidence="5" type="ORF">GT747_13670</name>
    <name evidence="6" type="ORF">SAMN05444424_2070</name>
</gene>
<evidence type="ECO:0000259" key="4">
    <source>
        <dbReference type="Pfam" id="PF13649"/>
    </source>
</evidence>
<dbReference type="InterPro" id="IPR029063">
    <property type="entry name" value="SAM-dependent_MTases_sf"/>
</dbReference>
<keyword evidence="8" id="KW-1185">Reference proteome</keyword>
<dbReference type="RefSeq" id="WP_044992603.1">
    <property type="nucleotide sequence ID" value="NZ_FQVY01000003.1"/>
</dbReference>
<dbReference type="Proteomes" id="UP000474718">
    <property type="component" value="Unassembled WGS sequence"/>
</dbReference>
<keyword evidence="2" id="KW-0808">Transferase</keyword>
<evidence type="ECO:0000313" key="6">
    <source>
        <dbReference type="EMBL" id="SHG31184.1"/>
    </source>
</evidence>
<comment type="caution">
    <text evidence="6">The sequence shown here is derived from an EMBL/GenBank/DDBJ whole genome shotgun (WGS) entry which is preliminary data.</text>
</comment>
<dbReference type="Pfam" id="PF13649">
    <property type="entry name" value="Methyltransf_25"/>
    <property type="match status" value="1"/>
</dbReference>
<dbReference type="PANTHER" id="PTHR43464:SF19">
    <property type="entry name" value="UBIQUINONE BIOSYNTHESIS O-METHYLTRANSFERASE, MITOCHONDRIAL"/>
    <property type="match status" value="1"/>
</dbReference>
<dbReference type="AlphaFoldDB" id="A0AAQ1MEG8"/>
<evidence type="ECO:0000256" key="2">
    <source>
        <dbReference type="ARBA" id="ARBA00022679"/>
    </source>
</evidence>
<reference evidence="7" key="1">
    <citation type="submission" date="2016-11" db="EMBL/GenBank/DDBJ databases">
        <authorList>
            <person name="Jaros S."/>
            <person name="Januszkiewicz K."/>
            <person name="Wedrychowicz H."/>
        </authorList>
    </citation>
    <scope>NUCLEOTIDE SEQUENCE [LARGE SCALE GENOMIC DNA]</scope>
    <source>
        <strain evidence="7">DSM 4029</strain>
    </source>
</reference>
<keyword evidence="1 6" id="KW-0489">Methyltransferase</keyword>
<dbReference type="Proteomes" id="UP000184089">
    <property type="component" value="Unassembled WGS sequence"/>
</dbReference>
<reference evidence="5 8" key="3">
    <citation type="journal article" date="2019" name="Nat. Med.">
        <title>A library of human gut bacterial isolates paired with longitudinal multiomics data enables mechanistic microbiome research.</title>
        <authorList>
            <person name="Poyet M."/>
            <person name="Groussin M."/>
            <person name="Gibbons S.M."/>
            <person name="Avila-Pacheco J."/>
            <person name="Jiang X."/>
            <person name="Kearney S.M."/>
            <person name="Perrotta A.R."/>
            <person name="Berdy B."/>
            <person name="Zhao S."/>
            <person name="Lieberman T.D."/>
            <person name="Swanson P.K."/>
            <person name="Smith M."/>
            <person name="Roesemann S."/>
            <person name="Alexander J.E."/>
            <person name="Rich S.A."/>
            <person name="Livny J."/>
            <person name="Vlamakis H."/>
            <person name="Clish C."/>
            <person name="Bullock K."/>
            <person name="Deik A."/>
            <person name="Scott J."/>
            <person name="Pierce K.A."/>
            <person name="Xavier R.J."/>
            <person name="Alm E.J."/>
        </authorList>
    </citation>
    <scope>NUCLEOTIDE SEQUENCE [LARGE SCALE GENOMIC DNA]</scope>
    <source>
        <strain evidence="5 8">BIOML-A2</strain>
    </source>
</reference>
<dbReference type="EMBL" id="WWVX01000010">
    <property type="protein sequence ID" value="MZL70800.1"/>
    <property type="molecule type" value="Genomic_DNA"/>
</dbReference>